<dbReference type="InterPro" id="IPR055568">
    <property type="entry name" value="DUF7144"/>
</dbReference>
<keyword evidence="1" id="KW-1133">Transmembrane helix</keyword>
<keyword evidence="5" id="KW-1185">Reference proteome</keyword>
<feature type="transmembrane region" description="Helical" evidence="1">
    <location>
        <begin position="21"/>
        <end position="45"/>
    </location>
</feature>
<proteinExistence type="predicted"/>
<reference evidence="4 6" key="2">
    <citation type="submission" date="2020-03" db="EMBL/GenBank/DDBJ databases">
        <title>Is there a link between lipid content and antibiotic production in Streptomyces?</title>
        <authorList>
            <person name="David M."/>
            <person name="Lejeune C."/>
            <person name="Abreu S."/>
            <person name="Thibessard A."/>
            <person name="Leblond P."/>
            <person name="Chaminade P."/>
            <person name="Virolle M.-J."/>
        </authorList>
    </citation>
    <scope>NUCLEOTIDE SEQUENCE [LARGE SCALE GENOMIC DNA]</scope>
    <source>
        <strain evidence="4 6">DSM 41481</strain>
    </source>
</reference>
<evidence type="ECO:0000313" key="4">
    <source>
        <dbReference type="EMBL" id="QIT45955.1"/>
    </source>
</evidence>
<name>A0AAE6YAA4_STRAT</name>
<dbReference type="GeneID" id="93955997"/>
<accession>A0AAE6YAA4</accession>
<dbReference type="EMBL" id="LHQL01000011">
    <property type="protein sequence ID" value="OOQ48992.1"/>
    <property type="molecule type" value="Genomic_DNA"/>
</dbReference>
<evidence type="ECO:0000313" key="3">
    <source>
        <dbReference type="EMBL" id="OOQ48992.1"/>
    </source>
</evidence>
<dbReference type="AlphaFoldDB" id="A0AAE6YAA4"/>
<organism evidence="4 6">
    <name type="scientific">Streptomyces antibioticus</name>
    <dbReference type="NCBI Taxonomy" id="1890"/>
    <lineage>
        <taxon>Bacteria</taxon>
        <taxon>Bacillati</taxon>
        <taxon>Actinomycetota</taxon>
        <taxon>Actinomycetes</taxon>
        <taxon>Kitasatosporales</taxon>
        <taxon>Streptomycetaceae</taxon>
        <taxon>Streptomyces</taxon>
    </lineage>
</organism>
<evidence type="ECO:0000313" key="6">
    <source>
        <dbReference type="Proteomes" id="UP000502504"/>
    </source>
</evidence>
<protein>
    <recommendedName>
        <fullName evidence="2">DUF7144 domain-containing protein</fullName>
    </recommendedName>
</protein>
<feature type="transmembrane region" description="Helical" evidence="1">
    <location>
        <begin position="89"/>
        <end position="108"/>
    </location>
</feature>
<dbReference type="Proteomes" id="UP000502504">
    <property type="component" value="Chromosome"/>
</dbReference>
<feature type="transmembrane region" description="Helical" evidence="1">
    <location>
        <begin position="114"/>
        <end position="132"/>
    </location>
</feature>
<sequence length="145" mass="15556">MTTQSTGTQSAGGRGVAMSGWTVFAAIMMMFGGIMAIFQGIAAIAEDDVFVATPNFTFQWSLTGWGWLHLVLGIVVTLAGFALFSGATWARFVGITLAGLSMIANFAWLPWYPFWAIMLIIIDGFVIWALCVGPSRDARTFGGGM</sequence>
<gene>
    <name evidence="3" type="ORF">AFM16_22125</name>
    <name evidence="4" type="ORF">HCX60_22530</name>
</gene>
<dbReference type="Proteomes" id="UP000190306">
    <property type="component" value="Chromosome"/>
</dbReference>
<feature type="domain" description="DUF7144" evidence="2">
    <location>
        <begin position="21"/>
        <end position="133"/>
    </location>
</feature>
<evidence type="ECO:0000256" key="1">
    <source>
        <dbReference type="SAM" id="Phobius"/>
    </source>
</evidence>
<dbReference type="RefSeq" id="WP_030790394.1">
    <property type="nucleotide sequence ID" value="NZ_CM007717.1"/>
</dbReference>
<reference evidence="3 5" key="1">
    <citation type="submission" date="2015-07" db="EMBL/GenBank/DDBJ databases">
        <title>Draft Genome Sequence of Streptomyces antibioticus, IMRU 3720 reveals insights in the evolution of actinomycin biosynthetic gene clusters in Streptomyces.</title>
        <authorList>
            <person name="Crnovcic I."/>
            <person name="Ruckert C."/>
            <person name="Kalinowksi J."/>
            <person name="Keller U."/>
        </authorList>
    </citation>
    <scope>NUCLEOTIDE SEQUENCE [LARGE SCALE GENOMIC DNA]</scope>
    <source>
        <strain evidence="3 5">DSM 41481</strain>
    </source>
</reference>
<dbReference type="EMBL" id="CP050692">
    <property type="protein sequence ID" value="QIT45955.1"/>
    <property type="molecule type" value="Genomic_DNA"/>
</dbReference>
<evidence type="ECO:0000259" key="2">
    <source>
        <dbReference type="Pfam" id="PF23636"/>
    </source>
</evidence>
<keyword evidence="1" id="KW-0812">Transmembrane</keyword>
<feature type="transmembrane region" description="Helical" evidence="1">
    <location>
        <begin position="65"/>
        <end position="84"/>
    </location>
</feature>
<keyword evidence="1" id="KW-0472">Membrane</keyword>
<dbReference type="Pfam" id="PF23636">
    <property type="entry name" value="DUF7144"/>
    <property type="match status" value="1"/>
</dbReference>
<evidence type="ECO:0000313" key="5">
    <source>
        <dbReference type="Proteomes" id="UP000190306"/>
    </source>
</evidence>